<comment type="caution">
    <text evidence="1">The sequence shown here is derived from an EMBL/GenBank/DDBJ whole genome shotgun (WGS) entry which is preliminary data.</text>
</comment>
<dbReference type="EMBL" id="CAUJNA010003670">
    <property type="protein sequence ID" value="CAJ1407397.1"/>
    <property type="molecule type" value="Genomic_DNA"/>
</dbReference>
<dbReference type="AlphaFoldDB" id="A0AA36JKQ6"/>
<reference evidence="1" key="1">
    <citation type="submission" date="2023-08" db="EMBL/GenBank/DDBJ databases">
        <authorList>
            <person name="Chen Y."/>
            <person name="Shah S."/>
            <person name="Dougan E. K."/>
            <person name="Thang M."/>
            <person name="Chan C."/>
        </authorList>
    </citation>
    <scope>NUCLEOTIDE SEQUENCE</scope>
</reference>
<evidence type="ECO:0000313" key="1">
    <source>
        <dbReference type="EMBL" id="CAJ1407397.1"/>
    </source>
</evidence>
<dbReference type="Proteomes" id="UP001178507">
    <property type="component" value="Unassembled WGS sequence"/>
</dbReference>
<gene>
    <name evidence="1" type="ORF">EVOR1521_LOCUS29101</name>
</gene>
<accession>A0AA36JKQ6</accession>
<evidence type="ECO:0000313" key="2">
    <source>
        <dbReference type="Proteomes" id="UP001178507"/>
    </source>
</evidence>
<keyword evidence="2" id="KW-1185">Reference proteome</keyword>
<proteinExistence type="predicted"/>
<protein>
    <submittedName>
        <fullName evidence="1">Uncharacterized protein</fullName>
    </submittedName>
</protein>
<organism evidence="1 2">
    <name type="scientific">Effrenium voratum</name>
    <dbReference type="NCBI Taxonomy" id="2562239"/>
    <lineage>
        <taxon>Eukaryota</taxon>
        <taxon>Sar</taxon>
        <taxon>Alveolata</taxon>
        <taxon>Dinophyceae</taxon>
        <taxon>Suessiales</taxon>
        <taxon>Symbiodiniaceae</taxon>
        <taxon>Effrenium</taxon>
    </lineage>
</organism>
<sequence length="132" mass="14739">MVLAESATSLLFKLSQKMSQKGFLEALHRCCKYSWDKRPYDFVHLPWSKLAVVNFVSVDACTSCFQMMNAVAGYPGVCVAGVRRAANQGLEANLAHFCAKCSQSSTYEYLPLIFVSGKEVPLDWACERFAPR</sequence>
<name>A0AA36JKQ6_9DINO</name>